<dbReference type="InterPro" id="IPR051204">
    <property type="entry name" value="ABC_transp_perm/SBD"/>
</dbReference>
<dbReference type="EMBL" id="BAAAZA010000003">
    <property type="protein sequence ID" value="GAA3851210.1"/>
    <property type="molecule type" value="Genomic_DNA"/>
</dbReference>
<feature type="transmembrane region" description="Helical" evidence="6">
    <location>
        <begin position="200"/>
        <end position="222"/>
    </location>
</feature>
<feature type="transmembrane region" description="Helical" evidence="6">
    <location>
        <begin position="138"/>
        <end position="160"/>
    </location>
</feature>
<evidence type="ECO:0000256" key="2">
    <source>
        <dbReference type="ARBA" id="ARBA00022448"/>
    </source>
</evidence>
<evidence type="ECO:0000256" key="5">
    <source>
        <dbReference type="ARBA" id="ARBA00023136"/>
    </source>
</evidence>
<dbReference type="Proteomes" id="UP001501563">
    <property type="component" value="Unassembled WGS sequence"/>
</dbReference>
<evidence type="ECO:0000259" key="8">
    <source>
        <dbReference type="PROSITE" id="PS50928"/>
    </source>
</evidence>
<dbReference type="SUPFAM" id="SSF161098">
    <property type="entry name" value="MetI-like"/>
    <property type="match status" value="1"/>
</dbReference>
<dbReference type="RefSeq" id="WP_385258581.1">
    <property type="nucleotide sequence ID" value="NZ_BAAAZA010000003.1"/>
</dbReference>
<feature type="transmembrane region" description="Helical" evidence="6">
    <location>
        <begin position="172"/>
        <end position="193"/>
    </location>
</feature>
<evidence type="ECO:0000256" key="4">
    <source>
        <dbReference type="ARBA" id="ARBA00022989"/>
    </source>
</evidence>
<comment type="subcellular location">
    <subcellularLocation>
        <location evidence="6">Cell membrane</location>
        <topology evidence="6">Multi-pass membrane protein</topology>
    </subcellularLocation>
    <subcellularLocation>
        <location evidence="1">Membrane</location>
        <topology evidence="1">Multi-pass membrane protein</topology>
    </subcellularLocation>
</comment>
<feature type="transmembrane region" description="Helical" evidence="6">
    <location>
        <begin position="107"/>
        <end position="131"/>
    </location>
</feature>
<sequence>MTTSQVREKKKARTPVRPSPPATPWISWQKLTCLPLALVIALLTTLVLFRRARLDPVARNAMAHGRVTRALWQHIELTAIATVLVLVVAIPLGILLTRASLRRATPVALTIATLGRAVPALGLLALPVLWLGTGPKTVLLGVVVYAVLPVLATTIAGLAANDPALLKAARGLGMSPLGVLARVELPAAVPLILAGVRTAMVLNVGTVTLAALGGGGGLGVLVTTGLTRHCVPVLVLGSILTVALALLLDWLVSVAELLVRPRFAERD</sequence>
<name>A0ABP7JQ69_9ACTN</name>
<feature type="transmembrane region" description="Helical" evidence="6">
    <location>
        <begin position="70"/>
        <end position="95"/>
    </location>
</feature>
<evidence type="ECO:0000256" key="3">
    <source>
        <dbReference type="ARBA" id="ARBA00022692"/>
    </source>
</evidence>
<evidence type="ECO:0000256" key="1">
    <source>
        <dbReference type="ARBA" id="ARBA00004141"/>
    </source>
</evidence>
<keyword evidence="2 6" id="KW-0813">Transport</keyword>
<evidence type="ECO:0000256" key="7">
    <source>
        <dbReference type="SAM" id="MobiDB-lite"/>
    </source>
</evidence>
<dbReference type="InterPro" id="IPR000515">
    <property type="entry name" value="MetI-like"/>
</dbReference>
<dbReference type="CDD" id="cd06261">
    <property type="entry name" value="TM_PBP2"/>
    <property type="match status" value="1"/>
</dbReference>
<evidence type="ECO:0000313" key="9">
    <source>
        <dbReference type="EMBL" id="GAA3851210.1"/>
    </source>
</evidence>
<feature type="domain" description="ABC transmembrane type-1" evidence="8">
    <location>
        <begin position="71"/>
        <end position="252"/>
    </location>
</feature>
<comment type="similarity">
    <text evidence="6">Belongs to the binding-protein-dependent transport system permease family.</text>
</comment>
<evidence type="ECO:0000256" key="6">
    <source>
        <dbReference type="RuleBase" id="RU363032"/>
    </source>
</evidence>
<feature type="transmembrane region" description="Helical" evidence="6">
    <location>
        <begin position="234"/>
        <end position="259"/>
    </location>
</feature>
<dbReference type="PANTHER" id="PTHR30177:SF4">
    <property type="entry name" value="OSMOPROTECTANT IMPORT PERMEASE PROTEIN OSMW"/>
    <property type="match status" value="1"/>
</dbReference>
<keyword evidence="10" id="KW-1185">Reference proteome</keyword>
<reference evidence="10" key="1">
    <citation type="journal article" date="2019" name="Int. J. Syst. Evol. Microbiol.">
        <title>The Global Catalogue of Microorganisms (GCM) 10K type strain sequencing project: providing services to taxonomists for standard genome sequencing and annotation.</title>
        <authorList>
            <consortium name="The Broad Institute Genomics Platform"/>
            <consortium name="The Broad Institute Genome Sequencing Center for Infectious Disease"/>
            <person name="Wu L."/>
            <person name="Ma J."/>
        </authorList>
    </citation>
    <scope>NUCLEOTIDE SEQUENCE [LARGE SCALE GENOMIC DNA]</scope>
    <source>
        <strain evidence="10">JCM 16578</strain>
    </source>
</reference>
<keyword evidence="4 6" id="KW-1133">Transmembrane helix</keyword>
<organism evidence="9 10">
    <name type="scientific">Streptomyces lannensis</name>
    <dbReference type="NCBI Taxonomy" id="766498"/>
    <lineage>
        <taxon>Bacteria</taxon>
        <taxon>Bacillati</taxon>
        <taxon>Actinomycetota</taxon>
        <taxon>Actinomycetes</taxon>
        <taxon>Kitasatosporales</taxon>
        <taxon>Streptomycetaceae</taxon>
        <taxon>Streptomyces</taxon>
    </lineage>
</organism>
<dbReference type="PROSITE" id="PS50928">
    <property type="entry name" value="ABC_TM1"/>
    <property type="match status" value="1"/>
</dbReference>
<protein>
    <submittedName>
        <fullName evidence="9">ABC transporter permease</fullName>
    </submittedName>
</protein>
<keyword evidence="3 6" id="KW-0812">Transmembrane</keyword>
<dbReference type="InterPro" id="IPR035906">
    <property type="entry name" value="MetI-like_sf"/>
</dbReference>
<dbReference type="PANTHER" id="PTHR30177">
    <property type="entry name" value="GLYCINE BETAINE/L-PROLINE TRANSPORT SYSTEM PERMEASE PROTEIN PROW"/>
    <property type="match status" value="1"/>
</dbReference>
<dbReference type="Gene3D" id="1.10.3720.10">
    <property type="entry name" value="MetI-like"/>
    <property type="match status" value="1"/>
</dbReference>
<feature type="transmembrane region" description="Helical" evidence="6">
    <location>
        <begin position="28"/>
        <end position="49"/>
    </location>
</feature>
<gene>
    <name evidence="9" type="ORF">GCM10022207_11850</name>
</gene>
<feature type="region of interest" description="Disordered" evidence="7">
    <location>
        <begin position="1"/>
        <end position="21"/>
    </location>
</feature>
<proteinExistence type="inferred from homology"/>
<keyword evidence="5 6" id="KW-0472">Membrane</keyword>
<dbReference type="Pfam" id="PF00528">
    <property type="entry name" value="BPD_transp_1"/>
    <property type="match status" value="1"/>
</dbReference>
<evidence type="ECO:0000313" key="10">
    <source>
        <dbReference type="Proteomes" id="UP001501563"/>
    </source>
</evidence>
<comment type="caution">
    <text evidence="9">The sequence shown here is derived from an EMBL/GenBank/DDBJ whole genome shotgun (WGS) entry which is preliminary data.</text>
</comment>
<accession>A0ABP7JQ69</accession>